<proteinExistence type="predicted"/>
<keyword evidence="1" id="KW-0223">Dioxygenase</keyword>
<dbReference type="GO" id="GO:0051213">
    <property type="term" value="F:dioxygenase activity"/>
    <property type="evidence" value="ECO:0007669"/>
    <property type="project" value="UniProtKB-KW"/>
</dbReference>
<sequence length="219" mass="23209">MTFERDGAQLFASAANAVLPRIEAALGALAPDRAGSRLHGISALPALVGTGTRICAIAAEALGRPSRPVRAILFDKTAATNWSLGWHQDRTIVVAERRDVDGFGPWTIKAGLLHVAPPFDLLTRMVTLRLHLDPVGADNAPLMIAPGSHRFGRVAEPLIDGIVAACGVATCHAERGDVWLYATPILHASNAALAPSRRRVLQIDYAAEALPGGLEWLGI</sequence>
<dbReference type="RefSeq" id="WP_343887879.1">
    <property type="nucleotide sequence ID" value="NZ_BAAAEH010000005.1"/>
</dbReference>
<dbReference type="InterPro" id="IPR008775">
    <property type="entry name" value="Phytyl_CoA_dOase-like"/>
</dbReference>
<keyword evidence="2" id="KW-1185">Reference proteome</keyword>
<dbReference type="EMBL" id="JBDIME010000001">
    <property type="protein sequence ID" value="MEN2788267.1"/>
    <property type="molecule type" value="Genomic_DNA"/>
</dbReference>
<dbReference type="SUPFAM" id="SSF51197">
    <property type="entry name" value="Clavaminate synthase-like"/>
    <property type="match status" value="1"/>
</dbReference>
<reference evidence="1 2" key="1">
    <citation type="submission" date="2024-05" db="EMBL/GenBank/DDBJ databases">
        <authorList>
            <person name="Liu Q."/>
            <person name="Xin Y.-H."/>
        </authorList>
    </citation>
    <scope>NUCLEOTIDE SEQUENCE [LARGE SCALE GENOMIC DNA]</scope>
    <source>
        <strain evidence="1 2">CGMCC 1.10181</strain>
    </source>
</reference>
<evidence type="ECO:0000313" key="1">
    <source>
        <dbReference type="EMBL" id="MEN2788267.1"/>
    </source>
</evidence>
<keyword evidence="1" id="KW-0560">Oxidoreductase</keyword>
<accession>A0ABU9XXJ0</accession>
<gene>
    <name evidence="1" type="ORF">ABC974_01390</name>
</gene>
<dbReference type="Proteomes" id="UP001419910">
    <property type="component" value="Unassembled WGS sequence"/>
</dbReference>
<protein>
    <submittedName>
        <fullName evidence="1">Phytanoyl-CoA dioxygenase family protein</fullName>
    </submittedName>
</protein>
<dbReference type="Gene3D" id="2.60.120.620">
    <property type="entry name" value="q2cbj1_9rhob like domain"/>
    <property type="match status" value="1"/>
</dbReference>
<organism evidence="1 2">
    <name type="scientific">Sphingomonas oligophenolica</name>
    <dbReference type="NCBI Taxonomy" id="301154"/>
    <lineage>
        <taxon>Bacteria</taxon>
        <taxon>Pseudomonadati</taxon>
        <taxon>Pseudomonadota</taxon>
        <taxon>Alphaproteobacteria</taxon>
        <taxon>Sphingomonadales</taxon>
        <taxon>Sphingomonadaceae</taxon>
        <taxon>Sphingomonas</taxon>
    </lineage>
</organism>
<evidence type="ECO:0000313" key="2">
    <source>
        <dbReference type="Proteomes" id="UP001419910"/>
    </source>
</evidence>
<comment type="caution">
    <text evidence="1">The sequence shown here is derived from an EMBL/GenBank/DDBJ whole genome shotgun (WGS) entry which is preliminary data.</text>
</comment>
<dbReference type="Pfam" id="PF05721">
    <property type="entry name" value="PhyH"/>
    <property type="match status" value="1"/>
</dbReference>
<name>A0ABU9XXJ0_9SPHN</name>